<comment type="caution">
    <text evidence="2">The sequence shown here is derived from an EMBL/GenBank/DDBJ whole genome shotgun (WGS) entry which is preliminary data.</text>
</comment>
<dbReference type="PROSITE" id="PS50943">
    <property type="entry name" value="HTH_CROC1"/>
    <property type="match status" value="1"/>
</dbReference>
<dbReference type="Gene3D" id="1.10.260.40">
    <property type="entry name" value="lambda repressor-like DNA-binding domains"/>
    <property type="match status" value="1"/>
</dbReference>
<reference evidence="2" key="1">
    <citation type="submission" date="2018-09" db="EMBL/GenBank/DDBJ databases">
        <authorList>
            <person name="Ashton P.M."/>
            <person name="Dallman T."/>
            <person name="Nair S."/>
            <person name="De Pinna E."/>
            <person name="Peters T."/>
            <person name="Grant K."/>
        </authorList>
    </citation>
    <scope>NUCLEOTIDE SEQUENCE [LARGE SCALE GENOMIC DNA]</scope>
    <source>
        <strain evidence="2">598938</strain>
    </source>
</reference>
<dbReference type="Pfam" id="PF01381">
    <property type="entry name" value="HTH_3"/>
    <property type="match status" value="1"/>
</dbReference>
<sequence length="124" mass="14253">MKTGIKFITDEKGTKKGVILSINEYERLINEADRDEDYESVPYEAGEHDDETIPHDVVSIMVDDDVSLLAAWRIYRRMTQKEVADLLGVKQSAVSQFERVETPRKATLEKLAEIYNCRTEQLSD</sequence>
<dbReference type="CDD" id="cd00093">
    <property type="entry name" value="HTH_XRE"/>
    <property type="match status" value="1"/>
</dbReference>
<organism evidence="2">
    <name type="scientific">Salmonella enterica I</name>
    <dbReference type="NCBI Taxonomy" id="59201"/>
    <lineage>
        <taxon>Bacteria</taxon>
        <taxon>Pseudomonadati</taxon>
        <taxon>Pseudomonadota</taxon>
        <taxon>Gammaproteobacteria</taxon>
        <taxon>Enterobacterales</taxon>
        <taxon>Enterobacteriaceae</taxon>
        <taxon>Salmonella</taxon>
    </lineage>
</organism>
<protein>
    <submittedName>
        <fullName evidence="2">XRE family transcriptional regulator</fullName>
    </submittedName>
</protein>
<proteinExistence type="predicted"/>
<dbReference type="SMART" id="SM00530">
    <property type="entry name" value="HTH_XRE"/>
    <property type="match status" value="1"/>
</dbReference>
<dbReference type="AlphaFoldDB" id="A0A3R1B872"/>
<name>A0A3R1B872_SALET</name>
<dbReference type="GO" id="GO:0003677">
    <property type="term" value="F:DNA binding"/>
    <property type="evidence" value="ECO:0007669"/>
    <property type="project" value="InterPro"/>
</dbReference>
<dbReference type="EMBL" id="RVVJ01000044">
    <property type="protein sequence ID" value="MML56500.1"/>
    <property type="molecule type" value="Genomic_DNA"/>
</dbReference>
<dbReference type="InterPro" id="IPR001387">
    <property type="entry name" value="Cro/C1-type_HTH"/>
</dbReference>
<gene>
    <name evidence="2" type="ORF">D7N80_25100</name>
</gene>
<evidence type="ECO:0000259" key="1">
    <source>
        <dbReference type="PROSITE" id="PS50943"/>
    </source>
</evidence>
<evidence type="ECO:0000313" key="2">
    <source>
        <dbReference type="EMBL" id="MML56500.1"/>
    </source>
</evidence>
<accession>A0A3R1B872</accession>
<feature type="domain" description="HTH cro/C1-type" evidence="1">
    <location>
        <begin position="69"/>
        <end position="122"/>
    </location>
</feature>
<dbReference type="Proteomes" id="UP000885348">
    <property type="component" value="Unassembled WGS sequence"/>
</dbReference>
<dbReference type="InterPro" id="IPR010982">
    <property type="entry name" value="Lambda_DNA-bd_dom_sf"/>
</dbReference>
<dbReference type="SUPFAM" id="SSF47413">
    <property type="entry name" value="lambda repressor-like DNA-binding domains"/>
    <property type="match status" value="1"/>
</dbReference>